<reference evidence="2" key="2">
    <citation type="submission" date="2019-04" db="UniProtKB">
        <authorList>
            <consortium name="EnsemblPlants"/>
        </authorList>
    </citation>
    <scope>IDENTIFICATION</scope>
    <source>
        <strain evidence="2">cv. Heinz 1706</strain>
    </source>
</reference>
<dbReference type="Gramene" id="Solyc00g030110.2.1">
    <property type="protein sequence ID" value="Solyc00g030110.2.1"/>
    <property type="gene ID" value="Solyc00g030110.2"/>
</dbReference>
<evidence type="ECO:0000313" key="2">
    <source>
        <dbReference type="EnsemblPlants" id="Solyc00g030110.2.1"/>
    </source>
</evidence>
<evidence type="ECO:0000256" key="1">
    <source>
        <dbReference type="SAM" id="MobiDB-lite"/>
    </source>
</evidence>
<sequence>EVVVAQQFGARVVRGAAVAVASHQLGRAIRVAAGCADLARTARLADRDCRTPFVVGHRQAQRTAQVKQARAAAGVVVEVARRFTGARIGERHRTDGCHARAEAPVRLGRDRTNYGRVLDGVVGAEVGAQLRHHRLINRRVAGRREVREHVEHGRVLAAERHAAVRIALQADECLTTEQTAALLRPAIVKAETAFQHEQRLQAAAQVFGATQTPARTGQAAAGLQSDAAAAASQRGRAAVRAPCGGIGVEAGCQIVVVFDRQVDDAVQRHARLRICSSGKCAHRGKREVFEYPAVAPARFRRGRGRPAQSGAGTMREIPRHARGGPLLQSGACAPGRLPLID</sequence>
<organism evidence="2">
    <name type="scientific">Solanum lycopersicum</name>
    <name type="common">Tomato</name>
    <name type="synonym">Lycopersicon esculentum</name>
    <dbReference type="NCBI Taxonomy" id="4081"/>
    <lineage>
        <taxon>Eukaryota</taxon>
        <taxon>Viridiplantae</taxon>
        <taxon>Streptophyta</taxon>
        <taxon>Embryophyta</taxon>
        <taxon>Tracheophyta</taxon>
        <taxon>Spermatophyta</taxon>
        <taxon>Magnoliopsida</taxon>
        <taxon>eudicotyledons</taxon>
        <taxon>Gunneridae</taxon>
        <taxon>Pentapetalae</taxon>
        <taxon>asterids</taxon>
        <taxon>lamiids</taxon>
        <taxon>Solanales</taxon>
        <taxon>Solanaceae</taxon>
        <taxon>Solanoideae</taxon>
        <taxon>Solaneae</taxon>
        <taxon>Solanum</taxon>
        <taxon>Solanum subgen. Lycopersicon</taxon>
    </lineage>
</organism>
<accession>A0A494G991</accession>
<name>A0A494G991_SOLLC</name>
<dbReference type="Proteomes" id="UP000004994">
    <property type="component" value="Unassembled WGS sequence"/>
</dbReference>
<evidence type="ECO:0000313" key="3">
    <source>
        <dbReference type="Proteomes" id="UP000004994"/>
    </source>
</evidence>
<reference evidence="2" key="1">
    <citation type="journal article" date="2012" name="Nature">
        <title>The tomato genome sequence provides insights into fleshy fruit evolution.</title>
        <authorList>
            <consortium name="Tomato Genome Consortium"/>
        </authorList>
    </citation>
    <scope>NUCLEOTIDE SEQUENCE [LARGE SCALE GENOMIC DNA]</scope>
    <source>
        <strain evidence="2">cv. Heinz 1706</strain>
    </source>
</reference>
<dbReference type="InParanoid" id="A0A494G991"/>
<dbReference type="AlphaFoldDB" id="A0A494G991"/>
<protein>
    <submittedName>
        <fullName evidence="2">Uncharacterized protein</fullName>
    </submittedName>
</protein>
<proteinExistence type="predicted"/>
<keyword evidence="3" id="KW-1185">Reference proteome</keyword>
<dbReference type="PaxDb" id="4081-Solyc00g030110.1.1"/>
<feature type="region of interest" description="Disordered" evidence="1">
    <location>
        <begin position="302"/>
        <end position="341"/>
    </location>
</feature>
<dbReference type="EnsemblPlants" id="Solyc00g030110.2.1">
    <property type="protein sequence ID" value="Solyc00g030110.2.1"/>
    <property type="gene ID" value="Solyc00g030110.2"/>
</dbReference>